<organism evidence="8 9">
    <name type="scientific">Streptomyces seoulensis</name>
    <dbReference type="NCBI Taxonomy" id="73044"/>
    <lineage>
        <taxon>Bacteria</taxon>
        <taxon>Bacillati</taxon>
        <taxon>Actinomycetota</taxon>
        <taxon>Actinomycetes</taxon>
        <taxon>Kitasatosporales</taxon>
        <taxon>Streptomycetaceae</taxon>
        <taxon>Streptomyces</taxon>
    </lineage>
</organism>
<feature type="transmembrane region" description="Helical" evidence="7">
    <location>
        <begin position="377"/>
        <end position="399"/>
    </location>
</feature>
<keyword evidence="3" id="KW-1003">Cell membrane</keyword>
<dbReference type="SUPFAM" id="SSF103473">
    <property type="entry name" value="MFS general substrate transporter"/>
    <property type="match status" value="1"/>
</dbReference>
<dbReference type="STRING" id="73044.GCA_000725795_02129"/>
<feature type="transmembrane region" description="Helical" evidence="7">
    <location>
        <begin position="103"/>
        <end position="128"/>
    </location>
</feature>
<dbReference type="AlphaFoldDB" id="A0A4P6TPG2"/>
<feature type="transmembrane region" description="Helical" evidence="7">
    <location>
        <begin position="140"/>
        <end position="160"/>
    </location>
</feature>
<dbReference type="KEGG" id="sseo:D0Z67_01835"/>
<feature type="transmembrane region" description="Helical" evidence="7">
    <location>
        <begin position="79"/>
        <end position="97"/>
    </location>
</feature>
<keyword evidence="6 7" id="KW-0472">Membrane</keyword>
<protein>
    <submittedName>
        <fullName evidence="8">MFS transporter</fullName>
    </submittedName>
</protein>
<evidence type="ECO:0000256" key="7">
    <source>
        <dbReference type="SAM" id="Phobius"/>
    </source>
</evidence>
<evidence type="ECO:0000256" key="1">
    <source>
        <dbReference type="ARBA" id="ARBA00004651"/>
    </source>
</evidence>
<dbReference type="Proteomes" id="UP000292547">
    <property type="component" value="Chromosome"/>
</dbReference>
<dbReference type="GO" id="GO:0005886">
    <property type="term" value="C:plasma membrane"/>
    <property type="evidence" value="ECO:0007669"/>
    <property type="project" value="UniProtKB-SubCell"/>
</dbReference>
<feature type="transmembrane region" description="Helical" evidence="7">
    <location>
        <begin position="288"/>
        <end position="308"/>
    </location>
</feature>
<keyword evidence="9" id="KW-1185">Reference proteome</keyword>
<evidence type="ECO:0000256" key="4">
    <source>
        <dbReference type="ARBA" id="ARBA00022692"/>
    </source>
</evidence>
<dbReference type="GO" id="GO:0022857">
    <property type="term" value="F:transmembrane transporter activity"/>
    <property type="evidence" value="ECO:0007669"/>
    <property type="project" value="InterPro"/>
</dbReference>
<dbReference type="Pfam" id="PF07690">
    <property type="entry name" value="MFS_1"/>
    <property type="match status" value="1"/>
</dbReference>
<dbReference type="PANTHER" id="PTHR23517">
    <property type="entry name" value="RESISTANCE PROTEIN MDTM, PUTATIVE-RELATED-RELATED"/>
    <property type="match status" value="1"/>
</dbReference>
<keyword evidence="5 7" id="KW-1133">Transmembrane helix</keyword>
<feature type="transmembrane region" description="Helical" evidence="7">
    <location>
        <begin position="49"/>
        <end position="67"/>
    </location>
</feature>
<feature type="transmembrane region" description="Helical" evidence="7">
    <location>
        <begin position="246"/>
        <end position="267"/>
    </location>
</feature>
<evidence type="ECO:0000256" key="2">
    <source>
        <dbReference type="ARBA" id="ARBA00022448"/>
    </source>
</evidence>
<proteinExistence type="predicted"/>
<dbReference type="InterPro" id="IPR036259">
    <property type="entry name" value="MFS_trans_sf"/>
</dbReference>
<dbReference type="RefSeq" id="WP_031180438.1">
    <property type="nucleotide sequence ID" value="NZ_CP032229.1"/>
</dbReference>
<dbReference type="Gene3D" id="1.20.1250.20">
    <property type="entry name" value="MFS general substrate transporter like domains"/>
    <property type="match status" value="1"/>
</dbReference>
<gene>
    <name evidence="8" type="ORF">D0Z67_01835</name>
</gene>
<sequence length="415" mass="43353">MRVSRIVPPPGPPRTLALAQLTNSVGDGAYYVCSVLYFSRVIGLSPTQIGAALTIGWALGAVVGVPLGHLADRRGPRGIAILMSLATGAAIASLLFVRTYPAFLAAVCLYTCCQCGLAAARQALLAGLVEPARRTETRAYLQSTVNAGLALGAALGGIALQLDNEAAYLTALVMDAVTFVLAAWVLGRLPAPAKQLPSADRPAGRALTVLRDRPYALVSLLNMVMLLYMPLLSVVLPLWIVQRTGAPGWTVSALLVLNTLSVVLFQVRMAARVTGLRSAARAVRQAGIVLLLACGCFAVSAAGTSAWLPVLVLLLAACVQVFGEMLLGSGSWEIGFALAPADKQGQYQGFYGAGTAVARLIGPLLLTTLILSWGTGGWLVVGALFLAAGLAMEPAVRWAEAQRPSEMRESAPVRD</sequence>
<dbReference type="OrthoDB" id="6803299at2"/>
<dbReference type="InterPro" id="IPR011701">
    <property type="entry name" value="MFS"/>
</dbReference>
<feature type="transmembrane region" description="Helical" evidence="7">
    <location>
        <begin position="166"/>
        <end position="186"/>
    </location>
</feature>
<dbReference type="GeneID" id="300097669"/>
<comment type="subcellular location">
    <subcellularLocation>
        <location evidence="1">Cell membrane</location>
        <topology evidence="1">Multi-pass membrane protein</topology>
    </subcellularLocation>
</comment>
<accession>A0A4P6TPG2</accession>
<keyword evidence="4 7" id="KW-0812">Transmembrane</keyword>
<evidence type="ECO:0000256" key="3">
    <source>
        <dbReference type="ARBA" id="ARBA00022475"/>
    </source>
</evidence>
<evidence type="ECO:0000313" key="8">
    <source>
        <dbReference type="EMBL" id="QBJ89175.1"/>
    </source>
</evidence>
<dbReference type="EMBL" id="CP032229">
    <property type="protein sequence ID" value="QBJ89175.1"/>
    <property type="molecule type" value="Genomic_DNA"/>
</dbReference>
<reference evidence="8 9" key="1">
    <citation type="submission" date="2018-08" db="EMBL/GenBank/DDBJ databases">
        <title>The complete genome sequence of Streptomyces seoulensis, a pioneer strain for nickel superoxide dismutase discovery.</title>
        <authorList>
            <person name="Shin J."/>
            <person name="Lee J.-S."/>
            <person name="Lee E.-J."/>
            <person name="Youn H.-D."/>
        </authorList>
    </citation>
    <scope>NUCLEOTIDE SEQUENCE [LARGE SCALE GENOMIC DNA]</scope>
    <source>
        <strain evidence="8 9">KCTC 9819</strain>
    </source>
</reference>
<name>A0A4P6TPG2_STRSO</name>
<dbReference type="PANTHER" id="PTHR23517:SF2">
    <property type="entry name" value="MULTIDRUG RESISTANCE PROTEIN MDTH"/>
    <property type="match status" value="1"/>
</dbReference>
<keyword evidence="2" id="KW-0813">Transport</keyword>
<feature type="transmembrane region" description="Helical" evidence="7">
    <location>
        <begin position="215"/>
        <end position="240"/>
    </location>
</feature>
<evidence type="ECO:0000256" key="5">
    <source>
        <dbReference type="ARBA" id="ARBA00022989"/>
    </source>
</evidence>
<evidence type="ECO:0000313" key="9">
    <source>
        <dbReference type="Proteomes" id="UP000292547"/>
    </source>
</evidence>
<evidence type="ECO:0000256" key="6">
    <source>
        <dbReference type="ARBA" id="ARBA00023136"/>
    </source>
</evidence>
<dbReference type="InterPro" id="IPR050171">
    <property type="entry name" value="MFS_Transporters"/>
</dbReference>